<dbReference type="PANTHER" id="PTHR16038:SF4">
    <property type="entry name" value="WD REPEAT-CONTAINING PROTEIN 74"/>
    <property type="match status" value="1"/>
</dbReference>
<feature type="compositionally biased region" description="Acidic residues" evidence="5">
    <location>
        <begin position="367"/>
        <end position="380"/>
    </location>
</feature>
<evidence type="ECO:0000256" key="2">
    <source>
        <dbReference type="ARBA" id="ARBA00007861"/>
    </source>
</evidence>
<dbReference type="SUPFAM" id="SSF50978">
    <property type="entry name" value="WD40 repeat-like"/>
    <property type="match status" value="1"/>
</dbReference>
<feature type="region of interest" description="Disordered" evidence="5">
    <location>
        <begin position="365"/>
        <end position="409"/>
    </location>
</feature>
<evidence type="ECO:0000313" key="6">
    <source>
        <dbReference type="EMBL" id="KIM87003.1"/>
    </source>
</evidence>
<comment type="function">
    <text evidence="1">Involved in the biogenesis of the 60S ribosomal subunit.</text>
</comment>
<dbReference type="FunCoup" id="A0A0C3BKP2">
    <property type="interactions" value="268"/>
</dbReference>
<sequence>MPRFLIGDELGNIKSLRCSGDNLELKTIHDGSHTGKGKCIQALSAASTSSGATLLAAAHADGYISASILQDDDHLEPLDQWKETRFNPDQRYVGLSVSERGIYSCTSNGASRMTTLGVNDAPISHKLASLPARLCDWRISSDQETFACGGDEVELSVWNTEQVFSPLKEQSAEIETSKRKRGDALFPGELWRAKNVPNDNLGLRQPVHITSLTYLWPSSSHYHLLTGTELGDVRRYDTRVRRPVADWKGIGKIGGVKKVEKGFAEHEVFVSDKGCNLLALDLRNGAVLCGYKGLSGAVTSIASSPTFVASAALDRFARVHSTSVLPQQAGQQVEKKGEVLDKVYTKSIPTIVIWDGDAANIGLNIDNADDGETDNEDDNVWETMQNVGDSDGEDAPQGAKRSVKKGRVE</sequence>
<dbReference type="InterPro" id="IPR015943">
    <property type="entry name" value="WD40/YVTN_repeat-like_dom_sf"/>
</dbReference>
<proteinExistence type="inferred from homology"/>
<evidence type="ECO:0000256" key="5">
    <source>
        <dbReference type="SAM" id="MobiDB-lite"/>
    </source>
</evidence>
<dbReference type="Proteomes" id="UP000054166">
    <property type="component" value="Unassembled WGS sequence"/>
</dbReference>
<reference evidence="6 7" key="1">
    <citation type="submission" date="2014-04" db="EMBL/GenBank/DDBJ databases">
        <authorList>
            <consortium name="DOE Joint Genome Institute"/>
            <person name="Kuo A."/>
            <person name="Tarkka M."/>
            <person name="Buscot F."/>
            <person name="Kohler A."/>
            <person name="Nagy L.G."/>
            <person name="Floudas D."/>
            <person name="Copeland A."/>
            <person name="Barry K.W."/>
            <person name="Cichocki N."/>
            <person name="Veneault-Fourrey C."/>
            <person name="LaButti K."/>
            <person name="Lindquist E.A."/>
            <person name="Lipzen A."/>
            <person name="Lundell T."/>
            <person name="Morin E."/>
            <person name="Murat C."/>
            <person name="Sun H."/>
            <person name="Tunlid A."/>
            <person name="Henrissat B."/>
            <person name="Grigoriev I.V."/>
            <person name="Hibbett D.S."/>
            <person name="Martin F."/>
            <person name="Nordberg H.P."/>
            <person name="Cantor M.N."/>
            <person name="Hua S.X."/>
        </authorList>
    </citation>
    <scope>NUCLEOTIDE SEQUENCE [LARGE SCALE GENOMIC DNA]</scope>
    <source>
        <strain evidence="6 7">F 1598</strain>
    </source>
</reference>
<comment type="subunit">
    <text evidence="3">Component of the pre-66S ribosomal particle.</text>
</comment>
<organism evidence="6 7">
    <name type="scientific">Piloderma croceum (strain F 1598)</name>
    <dbReference type="NCBI Taxonomy" id="765440"/>
    <lineage>
        <taxon>Eukaryota</taxon>
        <taxon>Fungi</taxon>
        <taxon>Dikarya</taxon>
        <taxon>Basidiomycota</taxon>
        <taxon>Agaricomycotina</taxon>
        <taxon>Agaricomycetes</taxon>
        <taxon>Agaricomycetidae</taxon>
        <taxon>Atheliales</taxon>
        <taxon>Atheliaceae</taxon>
        <taxon>Piloderma</taxon>
    </lineage>
</organism>
<dbReference type="OrthoDB" id="18388at2759"/>
<dbReference type="STRING" id="765440.A0A0C3BKP2"/>
<dbReference type="GO" id="GO:0005730">
    <property type="term" value="C:nucleolus"/>
    <property type="evidence" value="ECO:0007669"/>
    <property type="project" value="InterPro"/>
</dbReference>
<dbReference type="AlphaFoldDB" id="A0A0C3BKP2"/>
<dbReference type="InterPro" id="IPR037379">
    <property type="entry name" value="WDR74/Nsa1"/>
</dbReference>
<accession>A0A0C3BKP2</accession>
<name>A0A0C3BKP2_PILCF</name>
<dbReference type="InParanoid" id="A0A0C3BKP2"/>
<dbReference type="EMBL" id="KN832980">
    <property type="protein sequence ID" value="KIM87003.1"/>
    <property type="molecule type" value="Genomic_DNA"/>
</dbReference>
<dbReference type="Gene3D" id="2.130.10.10">
    <property type="entry name" value="YVTN repeat-like/Quinoprotein amine dehydrogenase"/>
    <property type="match status" value="1"/>
</dbReference>
<evidence type="ECO:0000256" key="3">
    <source>
        <dbReference type="ARBA" id="ARBA00011187"/>
    </source>
</evidence>
<evidence type="ECO:0000256" key="1">
    <source>
        <dbReference type="ARBA" id="ARBA00002889"/>
    </source>
</evidence>
<reference evidence="7" key="2">
    <citation type="submission" date="2015-01" db="EMBL/GenBank/DDBJ databases">
        <title>Evolutionary Origins and Diversification of the Mycorrhizal Mutualists.</title>
        <authorList>
            <consortium name="DOE Joint Genome Institute"/>
            <consortium name="Mycorrhizal Genomics Consortium"/>
            <person name="Kohler A."/>
            <person name="Kuo A."/>
            <person name="Nagy L.G."/>
            <person name="Floudas D."/>
            <person name="Copeland A."/>
            <person name="Barry K.W."/>
            <person name="Cichocki N."/>
            <person name="Veneault-Fourrey C."/>
            <person name="LaButti K."/>
            <person name="Lindquist E.A."/>
            <person name="Lipzen A."/>
            <person name="Lundell T."/>
            <person name="Morin E."/>
            <person name="Murat C."/>
            <person name="Riley R."/>
            <person name="Ohm R."/>
            <person name="Sun H."/>
            <person name="Tunlid A."/>
            <person name="Henrissat B."/>
            <person name="Grigoriev I.V."/>
            <person name="Hibbett D.S."/>
            <person name="Martin F."/>
        </authorList>
    </citation>
    <scope>NUCLEOTIDE SEQUENCE [LARGE SCALE GENOMIC DNA]</scope>
    <source>
        <strain evidence="7">F 1598</strain>
    </source>
</reference>
<comment type="similarity">
    <text evidence="2">Belongs to the NSA1 family.</text>
</comment>
<evidence type="ECO:0000313" key="7">
    <source>
        <dbReference type="Proteomes" id="UP000054166"/>
    </source>
</evidence>
<keyword evidence="7" id="KW-1185">Reference proteome</keyword>
<protein>
    <recommendedName>
        <fullName evidence="4">Ribosome biogenesis protein NSA1</fullName>
    </recommendedName>
</protein>
<dbReference type="CDD" id="cd22857">
    <property type="entry name" value="WDR74"/>
    <property type="match status" value="1"/>
</dbReference>
<dbReference type="GO" id="GO:0030687">
    <property type="term" value="C:preribosome, large subunit precursor"/>
    <property type="evidence" value="ECO:0007669"/>
    <property type="project" value="TreeGrafter"/>
</dbReference>
<dbReference type="HOGENOM" id="CLU_033769_1_0_1"/>
<gene>
    <name evidence="6" type="ORF">PILCRDRAFT_815437</name>
</gene>
<evidence type="ECO:0000256" key="4">
    <source>
        <dbReference type="ARBA" id="ARBA00014234"/>
    </source>
</evidence>
<dbReference type="PANTHER" id="PTHR16038">
    <property type="entry name" value="NOP SEVEN ASSOCIATED PROTEIN 1"/>
    <property type="match status" value="1"/>
</dbReference>
<dbReference type="GO" id="GO:0042273">
    <property type="term" value="P:ribosomal large subunit biogenesis"/>
    <property type="evidence" value="ECO:0007669"/>
    <property type="project" value="InterPro"/>
</dbReference>
<dbReference type="InterPro" id="IPR036322">
    <property type="entry name" value="WD40_repeat_dom_sf"/>
</dbReference>